<feature type="domain" description="Calcineurin-like phosphoesterase" evidence="1">
    <location>
        <begin position="11"/>
        <end position="193"/>
    </location>
</feature>
<dbReference type="GO" id="GO:0005737">
    <property type="term" value="C:cytoplasm"/>
    <property type="evidence" value="ECO:0007669"/>
    <property type="project" value="TreeGrafter"/>
</dbReference>
<dbReference type="InterPro" id="IPR050126">
    <property type="entry name" value="Ap4A_hydrolase"/>
</dbReference>
<evidence type="ECO:0000259" key="1">
    <source>
        <dbReference type="Pfam" id="PF00149"/>
    </source>
</evidence>
<dbReference type="STRING" id="1314790.A0A1Y1XXZ3"/>
<dbReference type="GO" id="GO:0016791">
    <property type="term" value="F:phosphatase activity"/>
    <property type="evidence" value="ECO:0007669"/>
    <property type="project" value="TreeGrafter"/>
</dbReference>
<organism evidence="2 3">
    <name type="scientific">Basidiobolus meristosporus CBS 931.73</name>
    <dbReference type="NCBI Taxonomy" id="1314790"/>
    <lineage>
        <taxon>Eukaryota</taxon>
        <taxon>Fungi</taxon>
        <taxon>Fungi incertae sedis</taxon>
        <taxon>Zoopagomycota</taxon>
        <taxon>Entomophthoromycotina</taxon>
        <taxon>Basidiobolomycetes</taxon>
        <taxon>Basidiobolales</taxon>
        <taxon>Basidiobolaceae</taxon>
        <taxon>Basidiobolus</taxon>
    </lineage>
</organism>
<evidence type="ECO:0000313" key="3">
    <source>
        <dbReference type="Proteomes" id="UP000193498"/>
    </source>
</evidence>
<keyword evidence="3" id="KW-1185">Reference proteome</keyword>
<dbReference type="Proteomes" id="UP000193498">
    <property type="component" value="Unassembled WGS sequence"/>
</dbReference>
<dbReference type="EMBL" id="MCFE01000372">
    <property type="protein sequence ID" value="ORX90613.1"/>
    <property type="molecule type" value="Genomic_DNA"/>
</dbReference>
<dbReference type="InterPro" id="IPR029052">
    <property type="entry name" value="Metallo-depent_PP-like"/>
</dbReference>
<protein>
    <submittedName>
        <fullName evidence="2">Ser/Thr protein phosphatase family protein</fullName>
    </submittedName>
</protein>
<name>A0A1Y1XXZ3_9FUNG</name>
<gene>
    <name evidence="2" type="ORF">K493DRAFT_265579</name>
</gene>
<dbReference type="GO" id="GO:0006798">
    <property type="term" value="P:polyphosphate catabolic process"/>
    <property type="evidence" value="ECO:0007669"/>
    <property type="project" value="TreeGrafter"/>
</dbReference>
<dbReference type="InterPro" id="IPR004843">
    <property type="entry name" value="Calcineurin-like_PHP"/>
</dbReference>
<dbReference type="SUPFAM" id="SSF56300">
    <property type="entry name" value="Metallo-dependent phosphatases"/>
    <property type="match status" value="1"/>
</dbReference>
<dbReference type="InParanoid" id="A0A1Y1XXZ3"/>
<dbReference type="Gene3D" id="3.60.21.10">
    <property type="match status" value="1"/>
</dbReference>
<sequence length="229" mass="26005">MYEYHHNTTGRLIFIGDVHGHLRSFNKLLEKLSLVPEDRVVLLGDMVSKGPNSIGLLARAKEINALCVRGNHDDLVVSWRDFFKWNRNSWVIGEEHQNIASALPQELYGYLASCPLILHIPAYSMYAVHAGLDPYTPVHLQNPFYVMNIRRILPNSRPSKGKDEGIPWATVWNRMQSKLRNPKTVIYGHESSRGLVTLPYAIGLDTGCGRGERLSAMIYPQRRLISVKC</sequence>
<dbReference type="PANTHER" id="PTHR42850:SF4">
    <property type="entry name" value="ZINC-DEPENDENT ENDOPOLYPHOSPHATASE"/>
    <property type="match status" value="1"/>
</dbReference>
<comment type="caution">
    <text evidence="2">The sequence shown here is derived from an EMBL/GenBank/DDBJ whole genome shotgun (WGS) entry which is preliminary data.</text>
</comment>
<dbReference type="AlphaFoldDB" id="A0A1Y1XXZ3"/>
<dbReference type="CDD" id="cd00144">
    <property type="entry name" value="MPP_PPP_family"/>
    <property type="match status" value="1"/>
</dbReference>
<dbReference type="GO" id="GO:0000298">
    <property type="term" value="F:endopolyphosphatase activity"/>
    <property type="evidence" value="ECO:0007669"/>
    <property type="project" value="TreeGrafter"/>
</dbReference>
<accession>A0A1Y1XXZ3</accession>
<dbReference type="PANTHER" id="PTHR42850">
    <property type="entry name" value="METALLOPHOSPHOESTERASE"/>
    <property type="match status" value="1"/>
</dbReference>
<evidence type="ECO:0000313" key="2">
    <source>
        <dbReference type="EMBL" id="ORX90613.1"/>
    </source>
</evidence>
<dbReference type="OrthoDB" id="10267127at2759"/>
<reference evidence="2 3" key="1">
    <citation type="submission" date="2016-07" db="EMBL/GenBank/DDBJ databases">
        <title>Pervasive Adenine N6-methylation of Active Genes in Fungi.</title>
        <authorList>
            <consortium name="DOE Joint Genome Institute"/>
            <person name="Mondo S.J."/>
            <person name="Dannebaum R.O."/>
            <person name="Kuo R.C."/>
            <person name="Labutti K."/>
            <person name="Haridas S."/>
            <person name="Kuo A."/>
            <person name="Salamov A."/>
            <person name="Ahrendt S.R."/>
            <person name="Lipzen A."/>
            <person name="Sullivan W."/>
            <person name="Andreopoulos W.B."/>
            <person name="Clum A."/>
            <person name="Lindquist E."/>
            <person name="Daum C."/>
            <person name="Ramamoorthy G.K."/>
            <person name="Gryganskyi A."/>
            <person name="Culley D."/>
            <person name="Magnuson J.K."/>
            <person name="James T.Y."/>
            <person name="O'Malley M.A."/>
            <person name="Stajich J.E."/>
            <person name="Spatafora J.W."/>
            <person name="Visel A."/>
            <person name="Grigoriev I.V."/>
        </authorList>
    </citation>
    <scope>NUCLEOTIDE SEQUENCE [LARGE SCALE GENOMIC DNA]</scope>
    <source>
        <strain evidence="2 3">CBS 931.73</strain>
    </source>
</reference>
<dbReference type="Pfam" id="PF00149">
    <property type="entry name" value="Metallophos"/>
    <property type="match status" value="1"/>
</dbReference>
<proteinExistence type="predicted"/>